<dbReference type="OrthoDB" id="220327at2"/>
<protein>
    <submittedName>
        <fullName evidence="2">Uncharacterized protein</fullName>
    </submittedName>
</protein>
<sequence length="1403" mass="154948">MSSLLSFSALAQTSTTSQLQNSTIAGQIPAALQPWQAWVLAKHPNHPCPWLDGEEQQCLWVGQTRIEASPAGAEFSINLQLFQQGWITLPGDVRHWPQEVVARNGMNEESTPAIRDLNGEPQIWLTDGNWRLTGKFDWQQAPEYLQIPTQSGILQLQWQQQKVAQPKRLGRQLWLQPSAQQSADLAQDQLQIQVFRLLEDHIPARLTTVLQLDVSGNSREIELSGALLPSFQALTLSSELPALLNADGQLRLQLQPGRFQVELVSQSFTPVANLTLPGAKAPWPDTEILAFAAAPELRTVRISGAPALDPNQTQAPQHWRQYPLYQLSAGGSLQLEQQSRGATQSQDQLQLSKTAWLNFNGDTLTVADTLSGELASSSRLSVMAPYQLGRAELSGEPQLITQLPPQQPGVELRQNPLQLTTVSTVPLSASMPATLPVSGWQARFSNVEMQLQLPPGWSLFTATGADEIYGGYIQNWTLWDIFFVLLLTTACGRMFGWPLALLAFSCMLLLYQRADAPQWLWLVLVSLLALLKIASGRVLTWLQRASQLCAVMLLLLLLPFAIDQIRLAIYPQLEKPWHSIQYQNSANTDEQQGASYERAERQATAKMAQQEVAAAPPVASVAGAMSSVAVNEYQKLSKNLAEPLPTPSFAQDPTARIQTGPARPEWQWQTVTLRWQGPVLAEEQTQLYLVPAWLNRLGSLVTVLLALAFWWLLSRQLWAVDWKVLAQKPAPGSVSVSIQSLLPTLLPALLLLAATLSPSPAFSQSLPNAELLAELEQRLLKRPECLPQCSSISKLHLSANDDQVIVMLTLHSQQDTAWPLPVALHLLSQITLGQSPATLYSEDEQHWLLLPRGQHQLELKLEVGNISQLNLQFAQPWHQLTSQLQGWSLSLDTTHADDLPALIESRKQLQLQRTSKIATQQRLDPSQSSIAPVAVLTRRLQLGLEWQLHSTLERQGQSNASLQIALPLLPGETPISKQTVLDGKIQLQLAPDQYSVSWVSRLAKTDQLQLKAQLPLTAEDSAAQPQLTEVWQLAAGPQWHISSTGIAAIADATSPMPQLWRPWPGEQLQLQISQPPAITGDTITIHRALLSQQQGKRSAELRLVLDITASTAQTYTLQLPAAAEVTELQADGDLLPAPASTLLQLPIRPGTQQLSINWQQPSDSFWQHQTPQLHLGQAAGNIYLQLQLPPDRWLWAVQGPAIGPAILFWGMLLVVLGLAVVLARVIASPLTKRHWLLLFAGISTVSLWIPVLIALWLFSLSKRGQLQQPPIGVKGRLQQLSLLLLSLTAVGALLLAIPYGLLSQPDMHLTGNGSYLQNLQWYQDAATGELPVATSWSLPLWCYQLAMLLWSLWLATALVRWLPWAWRQLSAGGFWPAPASVIMATPVIDAEQKIADDDLSGKK</sequence>
<gene>
    <name evidence="2" type="ORF">EOE67_16870</name>
</gene>
<comment type="caution">
    <text evidence="2">The sequence shown here is derived from an EMBL/GenBank/DDBJ whole genome shotgun (WGS) entry which is preliminary data.</text>
</comment>
<evidence type="ECO:0000313" key="2">
    <source>
        <dbReference type="EMBL" id="RVU33395.1"/>
    </source>
</evidence>
<feature type="transmembrane region" description="Helical" evidence="1">
    <location>
        <begin position="693"/>
        <end position="713"/>
    </location>
</feature>
<evidence type="ECO:0000313" key="3">
    <source>
        <dbReference type="Proteomes" id="UP000283077"/>
    </source>
</evidence>
<keyword evidence="1" id="KW-0812">Transmembrane</keyword>
<dbReference type="RefSeq" id="WP_127700504.1">
    <property type="nucleotide sequence ID" value="NZ_SACS01000022.1"/>
</dbReference>
<proteinExistence type="predicted"/>
<dbReference type="Proteomes" id="UP000283077">
    <property type="component" value="Unassembled WGS sequence"/>
</dbReference>
<keyword evidence="1" id="KW-1133">Transmembrane helix</keyword>
<organism evidence="2 3">
    <name type="scientific">Rheinheimera riviphila</name>
    <dbReference type="NCBI Taxonomy" id="1834037"/>
    <lineage>
        <taxon>Bacteria</taxon>
        <taxon>Pseudomonadati</taxon>
        <taxon>Pseudomonadota</taxon>
        <taxon>Gammaproteobacteria</taxon>
        <taxon>Chromatiales</taxon>
        <taxon>Chromatiaceae</taxon>
        <taxon>Rheinheimera</taxon>
    </lineage>
</organism>
<keyword evidence="3" id="KW-1185">Reference proteome</keyword>
<feature type="transmembrane region" description="Helical" evidence="1">
    <location>
        <begin position="1280"/>
        <end position="1302"/>
    </location>
</feature>
<feature type="transmembrane region" description="Helical" evidence="1">
    <location>
        <begin position="494"/>
        <end position="512"/>
    </location>
</feature>
<accession>A0A437QFS4</accession>
<keyword evidence="1" id="KW-0472">Membrane</keyword>
<feature type="transmembrane region" description="Helical" evidence="1">
    <location>
        <begin position="1338"/>
        <end position="1359"/>
    </location>
</feature>
<feature type="transmembrane region" description="Helical" evidence="1">
    <location>
        <begin position="519"/>
        <end position="539"/>
    </location>
</feature>
<reference evidence="2 3" key="1">
    <citation type="submission" date="2019-01" db="EMBL/GenBank/DDBJ databases">
        <authorList>
            <person name="Chen W.-M."/>
        </authorList>
    </citation>
    <scope>NUCLEOTIDE SEQUENCE [LARGE SCALE GENOMIC DNA]</scope>
    <source>
        <strain evidence="2 3">KYPC3</strain>
    </source>
</reference>
<evidence type="ECO:0000256" key="1">
    <source>
        <dbReference type="SAM" id="Phobius"/>
    </source>
</evidence>
<feature type="transmembrane region" description="Helical" evidence="1">
    <location>
        <begin position="1201"/>
        <end position="1223"/>
    </location>
</feature>
<dbReference type="EMBL" id="SACS01000022">
    <property type="protein sequence ID" value="RVU33395.1"/>
    <property type="molecule type" value="Genomic_DNA"/>
</dbReference>
<name>A0A437QFS4_9GAMM</name>
<feature type="transmembrane region" description="Helical" evidence="1">
    <location>
        <begin position="545"/>
        <end position="562"/>
    </location>
</feature>
<feature type="transmembrane region" description="Helical" evidence="1">
    <location>
        <begin position="1235"/>
        <end position="1259"/>
    </location>
</feature>